<dbReference type="PaxDb" id="9913-ENSBTAP00000056248"/>
<reference evidence="2" key="4">
    <citation type="submission" date="2025-05" db="UniProtKB">
        <authorList>
            <consortium name="Ensembl"/>
        </authorList>
    </citation>
    <scope>IDENTIFICATION</scope>
    <source>
        <strain evidence="2">Hereford</strain>
    </source>
</reference>
<organism evidence="1">
    <name type="scientific">Bos taurus</name>
    <name type="common">Bovine</name>
    <dbReference type="NCBI Taxonomy" id="9913"/>
    <lineage>
        <taxon>Eukaryota</taxon>
        <taxon>Metazoa</taxon>
        <taxon>Chordata</taxon>
        <taxon>Craniata</taxon>
        <taxon>Vertebrata</taxon>
        <taxon>Euteleostomi</taxon>
        <taxon>Mammalia</taxon>
        <taxon>Eutheria</taxon>
        <taxon>Laurasiatheria</taxon>
        <taxon>Artiodactyla</taxon>
        <taxon>Ruminantia</taxon>
        <taxon>Pecora</taxon>
        <taxon>Bovidae</taxon>
        <taxon>Bovinae</taxon>
        <taxon>Bos</taxon>
    </lineage>
</organism>
<accession>D0PWG1</accession>
<protein>
    <submittedName>
        <fullName evidence="1 2">Uncharacterized protein</fullName>
    </submittedName>
</protein>
<evidence type="ECO:0000313" key="1">
    <source>
        <dbReference type="EMBL" id="ACY07983.1"/>
    </source>
</evidence>
<dbReference type="Proteomes" id="UP000009136">
    <property type="component" value="Chromosome 2"/>
</dbReference>
<sequence>MHSEIEGKLTLGLTPISKGPYTGLVYKEDWLTSNSNEDDAQTAKYTVLGREEDDIRSRQLAQDARPDS</sequence>
<reference evidence="2 3" key="3">
    <citation type="submission" date="2018-03" db="EMBL/GenBank/DDBJ databases">
        <title>ARS-UCD1.2.</title>
        <authorList>
            <person name="Rosen B.D."/>
            <person name="Bickhart D.M."/>
            <person name="Koren S."/>
            <person name="Schnabel R.D."/>
            <person name="Hall R."/>
            <person name="Zimin A."/>
            <person name="Dreischer C."/>
            <person name="Schultheiss S."/>
            <person name="Schroeder S.G."/>
            <person name="Elsik C.G."/>
            <person name="Couldrey C."/>
            <person name="Liu G.E."/>
            <person name="Van Tassell C.P."/>
            <person name="Phillippy A.M."/>
            <person name="Smith T.P.L."/>
            <person name="Medrano J.F."/>
        </authorList>
    </citation>
    <scope>NUCLEOTIDE SEQUENCE [LARGE SCALE GENOMIC DNA]</scope>
    <source>
        <strain evidence="2 3">Hereford</strain>
    </source>
</reference>
<dbReference type="HOGENOM" id="CLU_2793210_0_0_1"/>
<proteinExistence type="evidence at transcript level"/>
<reference evidence="1" key="2">
    <citation type="submission" date="2008-10" db="EMBL/GenBank/DDBJ databases">
        <authorList>
            <person name="Kumar C.G."/>
            <person name="Larson J.H."/>
            <person name="Band M.R."/>
            <person name="Lewin H.A."/>
        </authorList>
    </citation>
    <scope>NUCLEOTIDE SEQUENCE</scope>
    <source>
        <tissue evidence="1">Placenta</tissue>
    </source>
</reference>
<evidence type="ECO:0000313" key="2">
    <source>
        <dbReference type="Ensembl" id="ENSBTAP00000105546.1"/>
    </source>
</evidence>
<evidence type="ECO:0000313" key="3">
    <source>
        <dbReference type="Proteomes" id="UP000009136"/>
    </source>
</evidence>
<keyword evidence="3" id="KW-1185">Reference proteome</keyword>
<dbReference type="AlphaFoldDB" id="D0PWG1"/>
<dbReference type="EMBL" id="FJ357700">
    <property type="protein sequence ID" value="ACY07983.1"/>
    <property type="molecule type" value="mRNA"/>
</dbReference>
<name>D0PWG1_BOVIN</name>
<dbReference type="VEuPathDB" id="HostDB:ENSBTAG00000052646"/>
<dbReference type="Ensembl" id="ENSBTAT00000147736.1">
    <property type="protein sequence ID" value="ENSBTAP00000105546.1"/>
    <property type="gene ID" value="ENSBTAG00000076111.1"/>
</dbReference>
<dbReference type="Bgee" id="ENSBTAG00000052646">
    <property type="expression patterns" value="Expressed in retropharyngeal lymph node and 105 other cell types or tissues"/>
</dbReference>
<reference evidence="1" key="1">
    <citation type="journal article" date="2007" name="BMC Genomics">
        <title>Discovery and characterization of 91 novel transcripts expressed in cattle placenta.</title>
        <authorList>
            <person name="Kumar C.G."/>
            <person name="Larson J.H."/>
            <person name="Band M.R."/>
            <person name="Lewin H.A."/>
        </authorList>
    </citation>
    <scope>NUCLEOTIDE SEQUENCE</scope>
    <source>
        <tissue evidence="1">Placenta</tissue>
    </source>
</reference>